<evidence type="ECO:0000313" key="2">
    <source>
        <dbReference type="EMBL" id="KAG4411052.1"/>
    </source>
</evidence>
<feature type="compositionally biased region" description="Polar residues" evidence="1">
    <location>
        <begin position="407"/>
        <end position="419"/>
    </location>
</feature>
<comment type="caution">
    <text evidence="2">The sequence shown here is derived from an EMBL/GenBank/DDBJ whole genome shotgun (WGS) entry which is preliminary data.</text>
</comment>
<name>A0A8H7T0M3_9HELO</name>
<evidence type="ECO:0000313" key="3">
    <source>
        <dbReference type="Proteomes" id="UP000664132"/>
    </source>
</evidence>
<feature type="compositionally biased region" description="Low complexity" evidence="1">
    <location>
        <begin position="292"/>
        <end position="304"/>
    </location>
</feature>
<dbReference type="Proteomes" id="UP000664132">
    <property type="component" value="Unassembled WGS sequence"/>
</dbReference>
<organism evidence="2 3">
    <name type="scientific">Cadophora malorum</name>
    <dbReference type="NCBI Taxonomy" id="108018"/>
    <lineage>
        <taxon>Eukaryota</taxon>
        <taxon>Fungi</taxon>
        <taxon>Dikarya</taxon>
        <taxon>Ascomycota</taxon>
        <taxon>Pezizomycotina</taxon>
        <taxon>Leotiomycetes</taxon>
        <taxon>Helotiales</taxon>
        <taxon>Ploettnerulaceae</taxon>
        <taxon>Cadophora</taxon>
    </lineage>
</organism>
<accession>A0A8H7T0M3</accession>
<feature type="region of interest" description="Disordered" evidence="1">
    <location>
        <begin position="329"/>
        <end position="350"/>
    </location>
</feature>
<proteinExistence type="predicted"/>
<gene>
    <name evidence="2" type="ORF">IFR04_015811</name>
</gene>
<keyword evidence="3" id="KW-1185">Reference proteome</keyword>
<dbReference type="AlphaFoldDB" id="A0A8H7T0M3"/>
<dbReference type="OrthoDB" id="4776522at2759"/>
<protein>
    <submittedName>
        <fullName evidence="2">Uncharacterized protein</fullName>
    </submittedName>
</protein>
<feature type="region of interest" description="Disordered" evidence="1">
    <location>
        <begin position="271"/>
        <end position="310"/>
    </location>
</feature>
<dbReference type="EMBL" id="JAFJYH010000531">
    <property type="protein sequence ID" value="KAG4411052.1"/>
    <property type="molecule type" value="Genomic_DNA"/>
</dbReference>
<feature type="compositionally biased region" description="Polar residues" evidence="1">
    <location>
        <begin position="434"/>
        <end position="443"/>
    </location>
</feature>
<feature type="region of interest" description="Disordered" evidence="1">
    <location>
        <begin position="394"/>
        <end position="462"/>
    </location>
</feature>
<reference evidence="2" key="1">
    <citation type="submission" date="2021-02" db="EMBL/GenBank/DDBJ databases">
        <title>Genome sequence Cadophora malorum strain M34.</title>
        <authorList>
            <person name="Stefanovic E."/>
            <person name="Vu D."/>
            <person name="Scully C."/>
            <person name="Dijksterhuis J."/>
            <person name="Roader J."/>
            <person name="Houbraken J."/>
        </authorList>
    </citation>
    <scope>NUCLEOTIDE SEQUENCE</scope>
    <source>
        <strain evidence="2">M34</strain>
    </source>
</reference>
<evidence type="ECO:0000256" key="1">
    <source>
        <dbReference type="SAM" id="MobiDB-lite"/>
    </source>
</evidence>
<sequence length="546" mass="59480">MDTDPTTQEFPPMATVTPSMALVTDQAPPSPRRFTFSTFPTILPQTRKNGGNGQCTHITTTRLYTEDFRCAQCLNLGSFGWLYRCTQDRELLLEEDIERGCEEKLDKFCDILPKFNSPRKRSASARLDKLSFLTEISDEALKHYTPDQLKTVLAQRARLLETVAQPDYKDFPESFFSNRPLPTPYPNPPIGLPIPPGSPTNNNGLKPWFPLQGGECQFKCCHFCRPSMKERSFLSLNGIVNGDIPATAITGFGFHLQRKRPVALVKHVINLGLRPNPPPRLPDCQDDDAGDDSSSLGPSPTTSPKSRKKIKCRPTSLGLGIFASEATYPSASSTSTSPAPPSPVRSSTPTFANFPPFPPFPSNLLASSGTGSEIAMPRSTTPILSSFELETLTSLPGSEVPNRRHTYSPSPSESAQRTHTLATITPLPPPTPTEQSFNMLANFTPTPRGPGPAPRPAGHIDEFMSGPVAASEQEEDQEEGDTFSLDVDMDVDLGVDIDPTGNDNITSSPLTAMETGELIQGEFGSTPLEVKDVVAITEESMDITQL</sequence>